<evidence type="ECO:0000313" key="1">
    <source>
        <dbReference type="EMBL" id="SHL52642.1"/>
    </source>
</evidence>
<organism evidence="1 2">
    <name type="scientific">Chryseobacterium polytrichastri</name>
    <dbReference type="NCBI Taxonomy" id="1302687"/>
    <lineage>
        <taxon>Bacteria</taxon>
        <taxon>Pseudomonadati</taxon>
        <taxon>Bacteroidota</taxon>
        <taxon>Flavobacteriia</taxon>
        <taxon>Flavobacteriales</taxon>
        <taxon>Weeksellaceae</taxon>
        <taxon>Chryseobacterium group</taxon>
        <taxon>Chryseobacterium</taxon>
    </lineage>
</organism>
<name>A0A1M7BCC9_9FLAO</name>
<proteinExistence type="predicted"/>
<protein>
    <submittedName>
        <fullName evidence="1">Uncharacterized protein</fullName>
    </submittedName>
</protein>
<dbReference type="OrthoDB" id="3251881at2"/>
<sequence>MQKNKKLILLITYDNWGYNQYIADALERKSYEVKHINFHSFKYKYPGFSHKALNFFTKNLGIANLKHIHYNETILNEIKNLKSIDTAIYIKADFLSQQTIEAINKKASKSVLIINDSINRYPKTKNILSLFDKVFSFEKKDCKKYNLHFKTNFIYKTVTKTVLKYKYKVFNISSYDKRFPIVKKIAETLYNMDVKSKIIIFTSKENNDPYIEFSKCTLSISDINHLLEQSEIMLDINRSNQQGLSFRVFESLGLKKKLITTNTDIINYDFYNPENIFVIDDIEDIKITDHFFETSYIDIPQDILNKYLIDNWVDELVN</sequence>
<gene>
    <name evidence="1" type="ORF">SAMN05444267_101946</name>
</gene>
<keyword evidence="2" id="KW-1185">Reference proteome</keyword>
<dbReference type="RefSeq" id="WP_073293449.1">
    <property type="nucleotide sequence ID" value="NZ_FRAV01000019.1"/>
</dbReference>
<evidence type="ECO:0000313" key="2">
    <source>
        <dbReference type="Proteomes" id="UP000184364"/>
    </source>
</evidence>
<dbReference type="EMBL" id="FRAV01000019">
    <property type="protein sequence ID" value="SHL52642.1"/>
    <property type="molecule type" value="Genomic_DNA"/>
</dbReference>
<dbReference type="Proteomes" id="UP000184364">
    <property type="component" value="Unassembled WGS sequence"/>
</dbReference>
<reference evidence="2" key="1">
    <citation type="submission" date="2016-11" db="EMBL/GenBank/DDBJ databases">
        <authorList>
            <person name="Varghese N."/>
            <person name="Submissions S."/>
        </authorList>
    </citation>
    <scope>NUCLEOTIDE SEQUENCE [LARGE SCALE GENOMIC DNA]</scope>
    <source>
        <strain evidence="2">DSM 26899</strain>
    </source>
</reference>
<accession>A0A1M7BCC9</accession>
<dbReference type="AlphaFoldDB" id="A0A1M7BCC9"/>
<dbReference type="STRING" id="1302687.SAMN05444267_101946"/>